<evidence type="ECO:0000313" key="3">
    <source>
        <dbReference type="Proteomes" id="UP001596222"/>
    </source>
</evidence>
<dbReference type="RefSeq" id="WP_382038007.1">
    <property type="nucleotide sequence ID" value="NZ_JBHSKJ010000003.1"/>
</dbReference>
<organism evidence="2 3">
    <name type="scientific">Streptomyces aureoversilis</name>
    <dbReference type="NCBI Taxonomy" id="67277"/>
    <lineage>
        <taxon>Bacteria</taxon>
        <taxon>Bacillati</taxon>
        <taxon>Actinomycetota</taxon>
        <taxon>Actinomycetes</taxon>
        <taxon>Kitasatosporales</taxon>
        <taxon>Streptomycetaceae</taxon>
        <taxon>Streptomyces</taxon>
    </lineage>
</organism>
<evidence type="ECO:0000256" key="1">
    <source>
        <dbReference type="SAM" id="MobiDB-lite"/>
    </source>
</evidence>
<gene>
    <name evidence="2" type="ORF">ACFPP6_06205</name>
</gene>
<evidence type="ECO:0000313" key="2">
    <source>
        <dbReference type="EMBL" id="MFC5144278.1"/>
    </source>
</evidence>
<proteinExistence type="predicted"/>
<dbReference type="EMBL" id="JBHSKJ010000003">
    <property type="protein sequence ID" value="MFC5144278.1"/>
    <property type="molecule type" value="Genomic_DNA"/>
</dbReference>
<reference evidence="3" key="1">
    <citation type="journal article" date="2019" name="Int. J. Syst. Evol. Microbiol.">
        <title>The Global Catalogue of Microorganisms (GCM) 10K type strain sequencing project: providing services to taxonomists for standard genome sequencing and annotation.</title>
        <authorList>
            <consortium name="The Broad Institute Genomics Platform"/>
            <consortium name="The Broad Institute Genome Sequencing Center for Infectious Disease"/>
            <person name="Wu L."/>
            <person name="Ma J."/>
        </authorList>
    </citation>
    <scope>NUCLEOTIDE SEQUENCE [LARGE SCALE GENOMIC DNA]</scope>
    <source>
        <strain evidence="3">CGMCC 4.1641</strain>
    </source>
</reference>
<feature type="compositionally biased region" description="Gly residues" evidence="1">
    <location>
        <begin position="116"/>
        <end position="133"/>
    </location>
</feature>
<sequence>MPFPPGAETITLTGKVTVPVGGTASAGQITFTPSARLVDATHNTIYTGGGSITLDASGSFSCELLLNDADGVAPAGWRWRVDEQPARGTHCTYWITLTADMGPTVDLADVAPVSSPGGGSLGGPPSGPAGGALAGSYPNPSLAATTIALFDPAGAAATAQAAAIAAAATDATSQVTAHTAASDPHGDRAYADASKLSKAANLSDLGNVNTARTNLGLGTAAVLNVGTATGTVAAGDDARFTDARTPTAHAATHAAAGSDPVTLTQAQVTGLVSALAALLPLAGGTITGNLTVNGYTTLAGGQFNSDFAAFGDLRLIGTGKAYRMRRGGGGLDFEGAGADLIVSVWSAGDFTGTQRSYLRLSSDAQNLQIAGKVEYVDGLYGATRHVIDGAANALGFHGAAPVAQQAVTGSTGGNTALQNLLAALDTLGLIDNQTT</sequence>
<name>A0ABV9ZSA6_9ACTN</name>
<accession>A0ABV9ZSA6</accession>
<comment type="caution">
    <text evidence="2">The sequence shown here is derived from an EMBL/GenBank/DDBJ whole genome shotgun (WGS) entry which is preliminary data.</text>
</comment>
<dbReference type="Proteomes" id="UP001596222">
    <property type="component" value="Unassembled WGS sequence"/>
</dbReference>
<feature type="region of interest" description="Disordered" evidence="1">
    <location>
        <begin position="110"/>
        <end position="133"/>
    </location>
</feature>
<keyword evidence="3" id="KW-1185">Reference proteome</keyword>
<protein>
    <submittedName>
        <fullName evidence="2">Uncharacterized protein</fullName>
    </submittedName>
</protein>